<dbReference type="InterPro" id="IPR036770">
    <property type="entry name" value="Ankyrin_rpt-contain_sf"/>
</dbReference>
<dbReference type="Proteomes" id="UP000291116">
    <property type="component" value="Unassembled WGS sequence"/>
</dbReference>
<dbReference type="Gene3D" id="1.25.40.20">
    <property type="entry name" value="Ankyrin repeat-containing domain"/>
    <property type="match status" value="1"/>
</dbReference>
<evidence type="ECO:0000313" key="7">
    <source>
        <dbReference type="Proteomes" id="UP000291116"/>
    </source>
</evidence>
<evidence type="ECO:0000256" key="3">
    <source>
        <dbReference type="PROSITE-ProRule" id="PRU00023"/>
    </source>
</evidence>
<gene>
    <name evidence="6" type="ORF">PSNMU_V1.4_AUG-EV-PASAV3_0039070</name>
</gene>
<keyword evidence="1" id="KW-0677">Repeat</keyword>
<organism evidence="6 7">
    <name type="scientific">Pseudo-nitzschia multistriata</name>
    <dbReference type="NCBI Taxonomy" id="183589"/>
    <lineage>
        <taxon>Eukaryota</taxon>
        <taxon>Sar</taxon>
        <taxon>Stramenopiles</taxon>
        <taxon>Ochrophyta</taxon>
        <taxon>Bacillariophyta</taxon>
        <taxon>Bacillariophyceae</taxon>
        <taxon>Bacillariophycidae</taxon>
        <taxon>Bacillariales</taxon>
        <taxon>Bacillariaceae</taxon>
        <taxon>Pseudo-nitzschia</taxon>
    </lineage>
</organism>
<dbReference type="PROSITE" id="PS50297">
    <property type="entry name" value="ANK_REP_REGION"/>
    <property type="match status" value="1"/>
</dbReference>
<evidence type="ECO:0000256" key="5">
    <source>
        <dbReference type="SAM" id="SignalP"/>
    </source>
</evidence>
<evidence type="ECO:0000313" key="6">
    <source>
        <dbReference type="EMBL" id="VEU37034.1"/>
    </source>
</evidence>
<dbReference type="SUPFAM" id="SSF48403">
    <property type="entry name" value="Ankyrin repeat"/>
    <property type="match status" value="1"/>
</dbReference>
<dbReference type="SMART" id="SM00248">
    <property type="entry name" value="ANK"/>
    <property type="match status" value="1"/>
</dbReference>
<evidence type="ECO:0000256" key="1">
    <source>
        <dbReference type="ARBA" id="ARBA00022737"/>
    </source>
</evidence>
<evidence type="ECO:0000256" key="4">
    <source>
        <dbReference type="SAM" id="MobiDB-lite"/>
    </source>
</evidence>
<feature type="repeat" description="ANK" evidence="3">
    <location>
        <begin position="477"/>
        <end position="509"/>
    </location>
</feature>
<feature type="region of interest" description="Disordered" evidence="4">
    <location>
        <begin position="368"/>
        <end position="408"/>
    </location>
</feature>
<sequence length="555" mass="61324">MAGRMSSAPRAILVSLWGVAALLALVAAVSVAQRSEAIVDAASGAVHVGGEPTPTPTPTETNYGVDVSWPMQHGGNVANGQSERYNRYMSGCYEQGSNFEKRADGLYQKKENPDEKGDNADYVRVCNNAENDRLQMNLNQPREMQNYTHAGYAKVHTPRKAMELLQSFFEKNERYVWPEFWNEGNTYVNHWEVPTGLLDIGRESLPHPFAREERETIIRSIQDVLESWTGQRLVLTSAYGIRVYQEGAILAPHVDRLPLVSSAIINVFQKNVAEPWVLEVIGHDGKAHNLTAEPGEMILYESASVIHGRPYPLRGEGAKYGSVFVHFEPLYHTLRHAHGATGGDHYAAEAAKTKASKNAFEKALGEQLKKPPLGDVAREDGPDAATDESSTAGGSSSNHHPKPGVFRKHPGYVWPEYKGLYDQKFHYEYEDRVTPKSPKAVFGDLTIHQAASLGELAVLKELAKAQGRHKLFKADSNGWKPLHEAARSGHADVIEYLLEEGANVNERTNFDKGGNAMYWAKKKPVKNAKAIAVLELHGGVTVAPFEKKKQDAQSS</sequence>
<dbReference type="AlphaFoldDB" id="A0A448Z4T5"/>
<dbReference type="PROSITE" id="PS50088">
    <property type="entry name" value="ANK_REPEAT"/>
    <property type="match status" value="1"/>
</dbReference>
<protein>
    <submittedName>
        <fullName evidence="6">Uncharacterized protein</fullName>
    </submittedName>
</protein>
<dbReference type="OrthoDB" id="40158at2759"/>
<reference evidence="6 7" key="1">
    <citation type="submission" date="2019-01" db="EMBL/GenBank/DDBJ databases">
        <authorList>
            <person name="Ferrante I. M."/>
        </authorList>
    </citation>
    <scope>NUCLEOTIDE SEQUENCE [LARGE SCALE GENOMIC DNA]</scope>
    <source>
        <strain evidence="6 7">B856</strain>
    </source>
</reference>
<proteinExistence type="predicted"/>
<keyword evidence="2 3" id="KW-0040">ANK repeat</keyword>
<dbReference type="InterPro" id="IPR002110">
    <property type="entry name" value="Ankyrin_rpt"/>
</dbReference>
<feature type="compositionally biased region" description="Basic residues" evidence="4">
    <location>
        <begin position="399"/>
        <end position="408"/>
    </location>
</feature>
<evidence type="ECO:0000256" key="2">
    <source>
        <dbReference type="ARBA" id="ARBA00023043"/>
    </source>
</evidence>
<feature type="chain" id="PRO_5019294222" evidence="5">
    <location>
        <begin position="29"/>
        <end position="555"/>
    </location>
</feature>
<feature type="signal peptide" evidence="5">
    <location>
        <begin position="1"/>
        <end position="28"/>
    </location>
</feature>
<dbReference type="Pfam" id="PF12796">
    <property type="entry name" value="Ank_2"/>
    <property type="match status" value="1"/>
</dbReference>
<feature type="compositionally biased region" description="Polar residues" evidence="4">
    <location>
        <begin position="387"/>
        <end position="398"/>
    </location>
</feature>
<dbReference type="EMBL" id="CAACVS010000114">
    <property type="protein sequence ID" value="VEU37034.1"/>
    <property type="molecule type" value="Genomic_DNA"/>
</dbReference>
<keyword evidence="7" id="KW-1185">Reference proteome</keyword>
<dbReference type="PANTHER" id="PTHR24171">
    <property type="entry name" value="ANKYRIN REPEAT DOMAIN-CONTAINING PROTEIN 39-RELATED"/>
    <property type="match status" value="1"/>
</dbReference>
<name>A0A448Z4T5_9STRA</name>
<keyword evidence="5" id="KW-0732">Signal</keyword>
<accession>A0A448Z4T5</accession>